<dbReference type="PANTHER" id="PTHR36030:SF1">
    <property type="entry name" value="CALMODULIN-BINDING DOMAIN-CONTAINING PROTEIN"/>
    <property type="match status" value="1"/>
</dbReference>
<evidence type="ECO:0000313" key="3">
    <source>
        <dbReference type="Proteomes" id="UP001371456"/>
    </source>
</evidence>
<keyword evidence="3" id="KW-1185">Reference proteome</keyword>
<evidence type="ECO:0000256" key="1">
    <source>
        <dbReference type="SAM" id="MobiDB-lite"/>
    </source>
</evidence>
<dbReference type="EMBL" id="JBANQN010000002">
    <property type="protein sequence ID" value="KAK6798878.1"/>
    <property type="molecule type" value="Genomic_DNA"/>
</dbReference>
<accession>A0AAN8UBA4</accession>
<proteinExistence type="predicted"/>
<sequence length="130" mass="14835">MESIRKRRTGLMKGKLVKSLYRGRAVKPSNSTTNNSREDTPPGTPIYHLHHHHHLQPKEKLAPYNPNSIIIVNQEKAAPPHKPKVSYYIRTGSDSNGTSNYYVDTDESVDIKAANYISCVQERFRSLFNK</sequence>
<dbReference type="PANTHER" id="PTHR36030">
    <property type="entry name" value="CALMODULIN-BINDING DOMAIN-CONTAINING PROTEIN"/>
    <property type="match status" value="1"/>
</dbReference>
<dbReference type="AlphaFoldDB" id="A0AAN8UBA4"/>
<reference evidence="2 3" key="1">
    <citation type="submission" date="2024-02" db="EMBL/GenBank/DDBJ databases">
        <title>de novo genome assembly of Solanum bulbocastanum strain 11H21.</title>
        <authorList>
            <person name="Hosaka A.J."/>
        </authorList>
    </citation>
    <scope>NUCLEOTIDE SEQUENCE [LARGE SCALE GENOMIC DNA]</scope>
    <source>
        <tissue evidence="2">Young leaves</tissue>
    </source>
</reference>
<protein>
    <submittedName>
        <fullName evidence="2">Uncharacterized protein</fullName>
    </submittedName>
</protein>
<organism evidence="2 3">
    <name type="scientific">Solanum bulbocastanum</name>
    <name type="common">Wild potato</name>
    <dbReference type="NCBI Taxonomy" id="147425"/>
    <lineage>
        <taxon>Eukaryota</taxon>
        <taxon>Viridiplantae</taxon>
        <taxon>Streptophyta</taxon>
        <taxon>Embryophyta</taxon>
        <taxon>Tracheophyta</taxon>
        <taxon>Spermatophyta</taxon>
        <taxon>Magnoliopsida</taxon>
        <taxon>eudicotyledons</taxon>
        <taxon>Gunneridae</taxon>
        <taxon>Pentapetalae</taxon>
        <taxon>asterids</taxon>
        <taxon>lamiids</taxon>
        <taxon>Solanales</taxon>
        <taxon>Solanaceae</taxon>
        <taxon>Solanoideae</taxon>
        <taxon>Solaneae</taxon>
        <taxon>Solanum</taxon>
    </lineage>
</organism>
<dbReference type="Proteomes" id="UP001371456">
    <property type="component" value="Unassembled WGS sequence"/>
</dbReference>
<gene>
    <name evidence="2" type="ORF">RDI58_006581</name>
</gene>
<evidence type="ECO:0000313" key="2">
    <source>
        <dbReference type="EMBL" id="KAK6798878.1"/>
    </source>
</evidence>
<feature type="region of interest" description="Disordered" evidence="1">
    <location>
        <begin position="1"/>
        <end position="59"/>
    </location>
</feature>
<feature type="compositionally biased region" description="Basic residues" evidence="1">
    <location>
        <begin position="1"/>
        <end position="10"/>
    </location>
</feature>
<comment type="caution">
    <text evidence="2">The sequence shown here is derived from an EMBL/GenBank/DDBJ whole genome shotgun (WGS) entry which is preliminary data.</text>
</comment>
<name>A0AAN8UBA4_SOLBU</name>